<dbReference type="EMBL" id="CP084204">
    <property type="protein sequence ID" value="UZX19494.1"/>
    <property type="molecule type" value="Genomic_DNA"/>
</dbReference>
<name>A0ABY6QRT8_9ACTN</name>
<dbReference type="Proteomes" id="UP001164506">
    <property type="component" value="Chromosome"/>
</dbReference>
<protein>
    <submittedName>
        <fullName evidence="1">DUF2716 domain-containing protein</fullName>
    </submittedName>
</protein>
<reference evidence="1" key="1">
    <citation type="submission" date="2021-09" db="EMBL/GenBank/DDBJ databases">
        <title>Complete genome sequence and metabolic characterization of Streptomyces tanashiensis DSM 731 the producer of antibacterial Kalafungin and diverse secondary metabolites.</title>
        <authorList>
            <person name="Abbasi M.N."/>
            <person name="Anwar M.N."/>
            <person name="Alam K."/>
            <person name="Shoaib M."/>
            <person name="Lin Z."/>
            <person name="Hayat M."/>
            <person name="Ali M.I."/>
            <person name="Malik H.M.T."/>
            <person name="Ahmed I."/>
            <person name="Li A."/>
            <person name="Hailong Wang H."/>
            <person name="Zhang Y."/>
        </authorList>
    </citation>
    <scope>NUCLEOTIDE SEQUENCE</scope>
    <source>
        <strain evidence="1">Kala</strain>
    </source>
</reference>
<accession>A0ABY6QRT8</accession>
<evidence type="ECO:0000313" key="2">
    <source>
        <dbReference type="Proteomes" id="UP001164506"/>
    </source>
</evidence>
<dbReference type="GeneID" id="95598078"/>
<proteinExistence type="predicted"/>
<organism evidence="1 2">
    <name type="scientific">Streptomyces tanashiensis</name>
    <dbReference type="NCBI Taxonomy" id="67367"/>
    <lineage>
        <taxon>Bacteria</taxon>
        <taxon>Bacillati</taxon>
        <taxon>Actinomycetota</taxon>
        <taxon>Actinomycetes</taxon>
        <taxon>Kitasatosporales</taxon>
        <taxon>Streptomycetaceae</taxon>
        <taxon>Streptomyces</taxon>
    </lineage>
</organism>
<sequence length="168" mass="18735">MTGETPVVELSEAEYRHVWDRFYEQFSFRPSMSPFTWPAIREPAAAVTWSLAALSDDPDYERLDLLVDVVRRGLASCVGPRGTLYALDWQHTSYRFVPQEVGGAGQPAWPLSPVPDGDYYIYLSEDFRTGSFGHPWEDSLCLFGGELLDAVSAEVDGVLGPPIRRCSG</sequence>
<dbReference type="RefSeq" id="WP_267257916.1">
    <property type="nucleotide sequence ID" value="NZ_CP084204.1"/>
</dbReference>
<dbReference type="Pfam" id="PF10898">
    <property type="entry name" value="DUF2716"/>
    <property type="match status" value="1"/>
</dbReference>
<keyword evidence="2" id="KW-1185">Reference proteome</keyword>
<evidence type="ECO:0000313" key="1">
    <source>
        <dbReference type="EMBL" id="UZX19494.1"/>
    </source>
</evidence>
<gene>
    <name evidence="1" type="ORF">LDH80_01510</name>
</gene>
<dbReference type="InterPro" id="IPR020323">
    <property type="entry name" value="DUF2716"/>
</dbReference>